<accession>A0A7C1DJP5</accession>
<dbReference type="AlphaFoldDB" id="A0A7C1DJP5"/>
<reference evidence="2" key="1">
    <citation type="journal article" date="2020" name="mSystems">
        <title>Genome- and Community-Level Interaction Insights into Carbon Utilization and Element Cycling Functions of Hydrothermarchaeota in Hydrothermal Sediment.</title>
        <authorList>
            <person name="Zhou Z."/>
            <person name="Liu Y."/>
            <person name="Xu W."/>
            <person name="Pan J."/>
            <person name="Luo Z.H."/>
            <person name="Li M."/>
        </authorList>
    </citation>
    <scope>NUCLEOTIDE SEQUENCE [LARGE SCALE GENOMIC DNA]</scope>
    <source>
        <strain evidence="2">SpSt-1219</strain>
    </source>
</reference>
<dbReference type="Pfam" id="PF20081">
    <property type="entry name" value="DUF6475"/>
    <property type="match status" value="1"/>
</dbReference>
<dbReference type="EMBL" id="DSDM01000041">
    <property type="protein sequence ID" value="HDQ88662.1"/>
    <property type="molecule type" value="Genomic_DNA"/>
</dbReference>
<organism evidence="2">
    <name type="scientific">candidate division WWE3 bacterium</name>
    <dbReference type="NCBI Taxonomy" id="2053526"/>
    <lineage>
        <taxon>Bacteria</taxon>
        <taxon>Katanobacteria</taxon>
    </lineage>
</organism>
<sequence length="194" mass="22232">MLNKERFVNTMTGLCDMYGKVPSEFILNAYYAIFNNYSNEEFEKAITNCLKNRVYNTLPKPAEILEFLEGTRDDKALMAWLQVKKAVIKGGYYASVEFADPIISNCLNELGGWMTFCSLSNNEMPFVEKRFMDLYRLFLKRGINKPVHLVGFIELKNIESGYNENIPPPLRIGYTRKAEIRAGEKGDDPQAEAN</sequence>
<evidence type="ECO:0000313" key="2">
    <source>
        <dbReference type="EMBL" id="HDQ88662.1"/>
    </source>
</evidence>
<proteinExistence type="predicted"/>
<comment type="caution">
    <text evidence="2">The sequence shown here is derived from an EMBL/GenBank/DDBJ whole genome shotgun (WGS) entry which is preliminary data.</text>
</comment>
<gene>
    <name evidence="2" type="ORF">ENN92_00745</name>
</gene>
<name>A0A7C1DJP5_UNCKA</name>
<feature type="domain" description="DUF6475" evidence="1">
    <location>
        <begin position="96"/>
        <end position="179"/>
    </location>
</feature>
<dbReference type="InterPro" id="IPR045521">
    <property type="entry name" value="DUF6475"/>
</dbReference>
<protein>
    <recommendedName>
        <fullName evidence="1">DUF6475 domain-containing protein</fullName>
    </recommendedName>
</protein>
<dbReference type="Proteomes" id="UP000886066">
    <property type="component" value="Unassembled WGS sequence"/>
</dbReference>
<evidence type="ECO:0000259" key="1">
    <source>
        <dbReference type="Pfam" id="PF20081"/>
    </source>
</evidence>